<keyword evidence="5 7" id="KW-0456">Lyase</keyword>
<keyword evidence="4 6" id="KW-0663">Pyridoxal phosphate</keyword>
<protein>
    <submittedName>
        <fullName evidence="9">Pyridoxal-dependent decarboxylase</fullName>
    </submittedName>
</protein>
<reference evidence="9" key="1">
    <citation type="journal article" date="2021" name="PeerJ">
        <title>Extensive microbial diversity within the chicken gut microbiome revealed by metagenomics and culture.</title>
        <authorList>
            <person name="Gilroy R."/>
            <person name="Ravi A."/>
            <person name="Getino M."/>
            <person name="Pursley I."/>
            <person name="Horton D.L."/>
            <person name="Alikhan N.F."/>
            <person name="Baker D."/>
            <person name="Gharbi K."/>
            <person name="Hall N."/>
            <person name="Watson M."/>
            <person name="Adriaenssens E.M."/>
            <person name="Foster-Nyarko E."/>
            <person name="Jarju S."/>
            <person name="Secka A."/>
            <person name="Antonio M."/>
            <person name="Oren A."/>
            <person name="Chaudhuri R.R."/>
            <person name="La Ragione R."/>
            <person name="Hildebrand F."/>
            <person name="Pallen M.J."/>
        </authorList>
    </citation>
    <scope>NUCLEOTIDE SEQUENCE</scope>
    <source>
        <strain evidence="9">5925</strain>
    </source>
</reference>
<evidence type="ECO:0000256" key="8">
    <source>
        <dbReference type="SAM" id="MobiDB-lite"/>
    </source>
</evidence>
<dbReference type="InterPro" id="IPR015421">
    <property type="entry name" value="PyrdxlP-dep_Trfase_major"/>
</dbReference>
<dbReference type="GO" id="GO:0030170">
    <property type="term" value="F:pyridoxal phosphate binding"/>
    <property type="evidence" value="ECO:0007669"/>
    <property type="project" value="InterPro"/>
</dbReference>
<evidence type="ECO:0000313" key="10">
    <source>
        <dbReference type="Proteomes" id="UP000823907"/>
    </source>
</evidence>
<gene>
    <name evidence="9" type="ORF">H9907_00270</name>
</gene>
<dbReference type="GO" id="GO:0004058">
    <property type="term" value="F:aromatic-L-amino-acid decarboxylase activity"/>
    <property type="evidence" value="ECO:0007669"/>
    <property type="project" value="UniProtKB-ARBA"/>
</dbReference>
<keyword evidence="3" id="KW-0210">Decarboxylase</keyword>
<dbReference type="GO" id="GO:0005737">
    <property type="term" value="C:cytoplasm"/>
    <property type="evidence" value="ECO:0007669"/>
    <property type="project" value="TreeGrafter"/>
</dbReference>
<dbReference type="AlphaFoldDB" id="A0A9D2ZPQ5"/>
<evidence type="ECO:0000256" key="5">
    <source>
        <dbReference type="ARBA" id="ARBA00023239"/>
    </source>
</evidence>
<evidence type="ECO:0000256" key="2">
    <source>
        <dbReference type="ARBA" id="ARBA00009533"/>
    </source>
</evidence>
<evidence type="ECO:0000256" key="3">
    <source>
        <dbReference type="ARBA" id="ARBA00022793"/>
    </source>
</evidence>
<evidence type="ECO:0000256" key="7">
    <source>
        <dbReference type="RuleBase" id="RU000382"/>
    </source>
</evidence>
<reference evidence="9" key="2">
    <citation type="submission" date="2021-04" db="EMBL/GenBank/DDBJ databases">
        <authorList>
            <person name="Gilroy R."/>
        </authorList>
    </citation>
    <scope>NUCLEOTIDE SEQUENCE</scope>
    <source>
        <strain evidence="9">5925</strain>
    </source>
</reference>
<evidence type="ECO:0000256" key="4">
    <source>
        <dbReference type="ARBA" id="ARBA00022898"/>
    </source>
</evidence>
<name>A0A9D2ZPQ5_9CORY</name>
<dbReference type="PANTHER" id="PTHR45677:SF8">
    <property type="entry name" value="CYSTEINE SULFINIC ACID DECARBOXYLASE"/>
    <property type="match status" value="1"/>
</dbReference>
<feature type="modified residue" description="N6-(pyridoxal phosphate)lysine" evidence="6">
    <location>
        <position position="326"/>
    </location>
</feature>
<comment type="caution">
    <text evidence="9">The sequence shown here is derived from an EMBL/GenBank/DDBJ whole genome shotgun (WGS) entry which is preliminary data.</text>
</comment>
<dbReference type="InterPro" id="IPR002129">
    <property type="entry name" value="PyrdxlP-dep_de-COase"/>
</dbReference>
<accession>A0A9D2ZPQ5</accession>
<dbReference type="Proteomes" id="UP000823907">
    <property type="component" value="Unassembled WGS sequence"/>
</dbReference>
<comment type="similarity">
    <text evidence="2 7">Belongs to the group II decarboxylase family.</text>
</comment>
<sequence length="506" mass="54788">MFNSINESTKARVAPGSPRSTTLPPRIDFDDDLVGHSPTRLADVFSAASHVATDYLTEEHGPCSATPPEQLGAAVDGVDLKNPLGSLRKSLSELRRLWLDHAVWYHHPHYIAHLNCPISAVAVAGDAIASAVNTAVESWDQASSAALIEQKLLHWLCEKLQWPAAGSHGAFTSGGTQSNLQALLIARNKTLAIHGYDALPRLCILHTADTHYSVARASNTLGLHPTTGSRVVETDAHHRMSPTALDEALAECAREGLIPMAIVATSGTTDLGAIDPLASIAPIAHKHRVHLHVDAAYGGAMLVSPTQRHRLQGIESADSVTVDFHKTYFQPVACSAVVLRNPEDLAHISWHADYLNPQDTKELNLADFSLQTTRRFDALKLWLTLRAHGADAIGKAFDACRDITQLSAALITDHPHLELFEQPQLTTLLFRPTTPDAPSPQEIKRTLHARGEAVVATTVIEGESWLKCTILDPTLSTVDIQHVLDLVVDQAAGTRNNPAKEIANHD</sequence>
<comment type="cofactor">
    <cofactor evidence="1 6 7">
        <name>pyridoxal 5'-phosphate</name>
        <dbReference type="ChEBI" id="CHEBI:597326"/>
    </cofactor>
</comment>
<dbReference type="SUPFAM" id="SSF53383">
    <property type="entry name" value="PLP-dependent transferases"/>
    <property type="match status" value="1"/>
</dbReference>
<dbReference type="InterPro" id="IPR015424">
    <property type="entry name" value="PyrdxlP-dep_Trfase"/>
</dbReference>
<feature type="region of interest" description="Disordered" evidence="8">
    <location>
        <begin position="1"/>
        <end position="27"/>
    </location>
</feature>
<dbReference type="Gene3D" id="3.40.640.10">
    <property type="entry name" value="Type I PLP-dependent aspartate aminotransferase-like (Major domain)"/>
    <property type="match status" value="1"/>
</dbReference>
<dbReference type="Gene3D" id="3.90.1150.170">
    <property type="match status" value="1"/>
</dbReference>
<evidence type="ECO:0000256" key="6">
    <source>
        <dbReference type="PIRSR" id="PIRSR602129-50"/>
    </source>
</evidence>
<evidence type="ECO:0000256" key="1">
    <source>
        <dbReference type="ARBA" id="ARBA00001933"/>
    </source>
</evidence>
<proteinExistence type="inferred from homology"/>
<evidence type="ECO:0000313" key="9">
    <source>
        <dbReference type="EMBL" id="HJD48561.1"/>
    </source>
</evidence>
<organism evidence="9 10">
    <name type="scientific">Candidatus Corynebacterium intestinavium</name>
    <dbReference type="NCBI Taxonomy" id="2838531"/>
    <lineage>
        <taxon>Bacteria</taxon>
        <taxon>Bacillati</taxon>
        <taxon>Actinomycetota</taxon>
        <taxon>Actinomycetes</taxon>
        <taxon>Mycobacteriales</taxon>
        <taxon>Corynebacteriaceae</taxon>
        <taxon>Corynebacterium</taxon>
    </lineage>
</organism>
<dbReference type="PANTHER" id="PTHR45677">
    <property type="entry name" value="GLUTAMATE DECARBOXYLASE-RELATED"/>
    <property type="match status" value="1"/>
</dbReference>
<dbReference type="GO" id="GO:0019752">
    <property type="term" value="P:carboxylic acid metabolic process"/>
    <property type="evidence" value="ECO:0007669"/>
    <property type="project" value="InterPro"/>
</dbReference>
<dbReference type="Pfam" id="PF00282">
    <property type="entry name" value="Pyridoxal_deC"/>
    <property type="match status" value="1"/>
</dbReference>
<dbReference type="EMBL" id="DWUR01000006">
    <property type="protein sequence ID" value="HJD48561.1"/>
    <property type="molecule type" value="Genomic_DNA"/>
</dbReference>